<feature type="transmembrane region" description="Helical" evidence="5">
    <location>
        <begin position="114"/>
        <end position="132"/>
    </location>
</feature>
<dbReference type="GO" id="GO:0012505">
    <property type="term" value="C:endomembrane system"/>
    <property type="evidence" value="ECO:0007669"/>
    <property type="project" value="UniProtKB-SubCell"/>
</dbReference>
<dbReference type="AlphaFoldDB" id="A0A916Z607"/>
<dbReference type="EC" id="7.1.1.-" evidence="5"/>
<evidence type="ECO:0000256" key="1">
    <source>
        <dbReference type="ARBA" id="ARBA00004127"/>
    </source>
</evidence>
<comment type="similarity">
    <text evidence="5">Belongs to the complex I subunit 2 family.</text>
</comment>
<feature type="transmembrane region" description="Helical" evidence="5">
    <location>
        <begin position="6"/>
        <end position="27"/>
    </location>
</feature>
<dbReference type="GO" id="GO:0042773">
    <property type="term" value="P:ATP synthesis coupled electron transport"/>
    <property type="evidence" value="ECO:0007669"/>
    <property type="project" value="InterPro"/>
</dbReference>
<sequence>MTDFSHSLALIVAEEVLTVVGLVLLLASAWLGDKASRGISIVAVAALVACAFLAAPTLAGGLMGPDRLAFGGQYIGDAFSAFAKILIYVSAAVTLIFAPNFLNRFVVNGQGAMRAEFPVLVLFAVVGMNLMVSAGDFMTLYIGLELNSLSAYVLAAFLRTDERSAEAGLKYFVLGALASGIILFGMSLTYGFAGSTDFMAVRGAMAGELATGAIFGLVFVLAGLAFKISAVPFHMWTPDVYEGAPTPVTTFFATAPKVAALALTMRVALGAFGGAVDAWQQIVIFVALASIIVGALGAIGQSNIKRLLAFSSINNIGFLLIGLAAATEQGAAAMLVYLFIYVFMSIAGFAVILMLRDVDGNPVEAIADLAGLSSVRPAMAWALLAVMFSLAGIPPLFGFYGKFVVFQAAVDADMIALAAIGIAASVIGAFYYIKVVKIAFFDEPSGRIVPETGPISHKIVLLVACLIISPLGYLLGPWLGGLTEKAAASLFLIG</sequence>
<comment type="function">
    <text evidence="5">NDH-1 shuttles electrons from NADH, via FMN and iron-sulfur (Fe-S) centers, to quinones in the respiratory chain. The immediate electron acceptor for the enzyme in this species is believed to be ubiquinone. Couples the redox reaction to proton translocation (for every two electrons transferred, four hydrogen ions are translocated across the cytoplasmic membrane), and thus conserves the redox energy in a proton gradient.</text>
</comment>
<dbReference type="GO" id="GO:0008137">
    <property type="term" value="F:NADH dehydrogenase (ubiquinone) activity"/>
    <property type="evidence" value="ECO:0007669"/>
    <property type="project" value="InterPro"/>
</dbReference>
<feature type="transmembrane region" description="Helical" evidence="5">
    <location>
        <begin position="375"/>
        <end position="394"/>
    </location>
</feature>
<feature type="transmembrane region" description="Helical" evidence="5">
    <location>
        <begin position="282"/>
        <end position="300"/>
    </location>
</feature>
<reference evidence="8" key="2">
    <citation type="submission" date="2020-09" db="EMBL/GenBank/DDBJ databases">
        <authorList>
            <person name="Sun Q."/>
            <person name="Zhou Y."/>
        </authorList>
    </citation>
    <scope>NUCLEOTIDE SEQUENCE</scope>
    <source>
        <strain evidence="8">CGMCC 1.15360</strain>
    </source>
</reference>
<feature type="transmembrane region" description="Helical" evidence="5">
    <location>
        <begin position="332"/>
        <end position="355"/>
    </location>
</feature>
<dbReference type="NCBIfam" id="NF004440">
    <property type="entry name" value="PRK05777.1-3"/>
    <property type="match status" value="1"/>
</dbReference>
<name>A0A916Z607_9SPHN</name>
<dbReference type="Pfam" id="PF00361">
    <property type="entry name" value="Proton_antipo_M"/>
    <property type="match status" value="1"/>
</dbReference>
<dbReference type="PANTHER" id="PTHR22773">
    <property type="entry name" value="NADH DEHYDROGENASE"/>
    <property type="match status" value="1"/>
</dbReference>
<feature type="transmembrane region" description="Helical" evidence="5">
    <location>
        <begin position="414"/>
        <end position="434"/>
    </location>
</feature>
<dbReference type="GO" id="GO:0050136">
    <property type="term" value="F:NADH dehydrogenase (quinone) (non-electrogenic) activity"/>
    <property type="evidence" value="ECO:0007669"/>
    <property type="project" value="UniProtKB-UniRule"/>
</dbReference>
<keyword evidence="5" id="KW-0874">Quinone</keyword>
<feature type="transmembrane region" description="Helical" evidence="5">
    <location>
        <begin position="39"/>
        <end position="59"/>
    </location>
</feature>
<dbReference type="InterPro" id="IPR001750">
    <property type="entry name" value="ND/Mrp_TM"/>
</dbReference>
<comment type="subcellular location">
    <subcellularLocation>
        <location evidence="5">Cell membrane</location>
        <topology evidence="5">Multi-pass membrane protein</topology>
    </subcellularLocation>
    <subcellularLocation>
        <location evidence="1">Endomembrane system</location>
        <topology evidence="1">Multi-pass membrane protein</topology>
    </subcellularLocation>
    <subcellularLocation>
        <location evidence="6">Membrane</location>
        <topology evidence="6">Multi-pass membrane protein</topology>
    </subcellularLocation>
</comment>
<evidence type="ECO:0000256" key="3">
    <source>
        <dbReference type="ARBA" id="ARBA00022989"/>
    </source>
</evidence>
<feature type="transmembrane region" description="Helical" evidence="5">
    <location>
        <begin position="307"/>
        <end position="326"/>
    </location>
</feature>
<keyword evidence="5" id="KW-0520">NAD</keyword>
<dbReference type="InterPro" id="IPR010096">
    <property type="entry name" value="NADH-Q_OxRdtase_suN/2"/>
</dbReference>
<evidence type="ECO:0000256" key="2">
    <source>
        <dbReference type="ARBA" id="ARBA00022692"/>
    </source>
</evidence>
<keyword evidence="5" id="KW-0830">Ubiquinone</keyword>
<dbReference type="NCBIfam" id="TIGR01770">
    <property type="entry name" value="NDH_I_N"/>
    <property type="match status" value="1"/>
</dbReference>
<dbReference type="OrthoDB" id="9811718at2"/>
<feature type="transmembrane region" description="Helical" evidence="5">
    <location>
        <begin position="79"/>
        <end position="102"/>
    </location>
</feature>
<keyword evidence="5" id="KW-0813">Transport</keyword>
<gene>
    <name evidence="5 8" type="primary">nuoN</name>
    <name evidence="8" type="ORF">GCM10010990_27570</name>
</gene>
<comment type="caution">
    <text evidence="8">The sequence shown here is derived from an EMBL/GenBank/DDBJ whole genome shotgun (WGS) entry which is preliminary data.</text>
</comment>
<dbReference type="Proteomes" id="UP000612349">
    <property type="component" value="Unassembled WGS sequence"/>
</dbReference>
<dbReference type="GO" id="GO:0048038">
    <property type="term" value="F:quinone binding"/>
    <property type="evidence" value="ECO:0007669"/>
    <property type="project" value="UniProtKB-KW"/>
</dbReference>
<evidence type="ECO:0000256" key="4">
    <source>
        <dbReference type="ARBA" id="ARBA00023136"/>
    </source>
</evidence>
<dbReference type="GO" id="GO:0005886">
    <property type="term" value="C:plasma membrane"/>
    <property type="evidence" value="ECO:0007669"/>
    <property type="project" value="UniProtKB-SubCell"/>
</dbReference>
<dbReference type="PRINTS" id="PR01434">
    <property type="entry name" value="NADHDHGNASE5"/>
</dbReference>
<keyword evidence="2 5" id="KW-0812">Transmembrane</keyword>
<keyword evidence="4 5" id="KW-0472">Membrane</keyword>
<keyword evidence="9" id="KW-1185">Reference proteome</keyword>
<protein>
    <recommendedName>
        <fullName evidence="5">NADH-quinone oxidoreductase subunit N</fullName>
        <ecNumber evidence="5">7.1.1.-</ecNumber>
    </recommendedName>
    <alternativeName>
        <fullName evidence="5">NADH dehydrogenase I subunit N</fullName>
    </alternativeName>
    <alternativeName>
        <fullName evidence="5">NDH-1 subunit N</fullName>
    </alternativeName>
</protein>
<evidence type="ECO:0000256" key="5">
    <source>
        <dbReference type="HAMAP-Rule" id="MF_00445"/>
    </source>
</evidence>
<dbReference type="HAMAP" id="MF_00445">
    <property type="entry name" value="NDH1_NuoN_1"/>
    <property type="match status" value="1"/>
</dbReference>
<evidence type="ECO:0000256" key="6">
    <source>
        <dbReference type="RuleBase" id="RU000320"/>
    </source>
</evidence>
<feature type="transmembrane region" description="Helical" evidence="5">
    <location>
        <begin position="205"/>
        <end position="226"/>
    </location>
</feature>
<proteinExistence type="inferred from homology"/>
<accession>A0A916Z607</accession>
<comment type="subunit">
    <text evidence="5">NDH-1 is composed of 14 different subunits. Subunits NuoA, H, J, K, L, M, N constitute the membrane sector of the complex.</text>
</comment>
<dbReference type="EMBL" id="BMIP01000006">
    <property type="protein sequence ID" value="GGD76395.1"/>
    <property type="molecule type" value="Genomic_DNA"/>
</dbReference>
<reference evidence="8" key="1">
    <citation type="journal article" date="2014" name="Int. J. Syst. Evol. Microbiol.">
        <title>Complete genome sequence of Corynebacterium casei LMG S-19264T (=DSM 44701T), isolated from a smear-ripened cheese.</title>
        <authorList>
            <consortium name="US DOE Joint Genome Institute (JGI-PGF)"/>
            <person name="Walter F."/>
            <person name="Albersmeier A."/>
            <person name="Kalinowski J."/>
            <person name="Ruckert C."/>
        </authorList>
    </citation>
    <scope>NUCLEOTIDE SEQUENCE</scope>
    <source>
        <strain evidence="8">CGMCC 1.15360</strain>
    </source>
</reference>
<organism evidence="8 9">
    <name type="scientific">Croceicoccus mobilis</name>
    <dbReference type="NCBI Taxonomy" id="1703339"/>
    <lineage>
        <taxon>Bacteria</taxon>
        <taxon>Pseudomonadati</taxon>
        <taxon>Pseudomonadota</taxon>
        <taxon>Alphaproteobacteria</taxon>
        <taxon>Sphingomonadales</taxon>
        <taxon>Erythrobacteraceae</taxon>
        <taxon>Croceicoccus</taxon>
    </lineage>
</organism>
<comment type="catalytic activity">
    <reaction evidence="5">
        <text>a quinone + NADH + 5 H(+)(in) = a quinol + NAD(+) + 4 H(+)(out)</text>
        <dbReference type="Rhea" id="RHEA:57888"/>
        <dbReference type="ChEBI" id="CHEBI:15378"/>
        <dbReference type="ChEBI" id="CHEBI:24646"/>
        <dbReference type="ChEBI" id="CHEBI:57540"/>
        <dbReference type="ChEBI" id="CHEBI:57945"/>
        <dbReference type="ChEBI" id="CHEBI:132124"/>
    </reaction>
</comment>
<keyword evidence="5" id="KW-1278">Translocase</keyword>
<keyword evidence="5" id="KW-1003">Cell membrane</keyword>
<keyword evidence="3 5" id="KW-1133">Transmembrane helix</keyword>
<evidence type="ECO:0000259" key="7">
    <source>
        <dbReference type="Pfam" id="PF00361"/>
    </source>
</evidence>
<feature type="domain" description="NADH:quinone oxidoreductase/Mrp antiporter transmembrane" evidence="7">
    <location>
        <begin position="134"/>
        <end position="428"/>
    </location>
</feature>
<feature type="transmembrane region" description="Helical" evidence="5">
    <location>
        <begin position="171"/>
        <end position="193"/>
    </location>
</feature>
<dbReference type="RefSeq" id="WP_066770274.1">
    <property type="nucleotide sequence ID" value="NZ_BMIP01000006.1"/>
</dbReference>
<feature type="transmembrane region" description="Helical" evidence="5">
    <location>
        <begin position="455"/>
        <end position="475"/>
    </location>
</feature>
<evidence type="ECO:0000313" key="9">
    <source>
        <dbReference type="Proteomes" id="UP000612349"/>
    </source>
</evidence>
<evidence type="ECO:0000313" key="8">
    <source>
        <dbReference type="EMBL" id="GGD76395.1"/>
    </source>
</evidence>